<evidence type="ECO:0008006" key="5">
    <source>
        <dbReference type="Google" id="ProtNLM"/>
    </source>
</evidence>
<evidence type="ECO:0000256" key="1">
    <source>
        <dbReference type="SAM" id="MobiDB-lite"/>
    </source>
</evidence>
<keyword evidence="4" id="KW-1185">Reference proteome</keyword>
<keyword evidence="2" id="KW-1133">Transmembrane helix</keyword>
<feature type="transmembrane region" description="Helical" evidence="2">
    <location>
        <begin position="108"/>
        <end position="131"/>
    </location>
</feature>
<feature type="region of interest" description="Disordered" evidence="1">
    <location>
        <begin position="1"/>
        <end position="27"/>
    </location>
</feature>
<evidence type="ECO:0000313" key="4">
    <source>
        <dbReference type="Proteomes" id="UP000274822"/>
    </source>
</evidence>
<dbReference type="Proteomes" id="UP000274822">
    <property type="component" value="Unassembled WGS sequence"/>
</dbReference>
<evidence type="ECO:0000256" key="2">
    <source>
        <dbReference type="SAM" id="Phobius"/>
    </source>
</evidence>
<feature type="transmembrane region" description="Helical" evidence="2">
    <location>
        <begin position="146"/>
        <end position="169"/>
    </location>
</feature>
<keyword evidence="2" id="KW-0812">Transmembrane</keyword>
<name>A0A433QTG7_9FUNG</name>
<dbReference type="EMBL" id="RBNJ01001510">
    <property type="protein sequence ID" value="RUS33084.1"/>
    <property type="molecule type" value="Genomic_DNA"/>
</dbReference>
<keyword evidence="2" id="KW-0472">Membrane</keyword>
<accession>A0A433QTG7</accession>
<feature type="transmembrane region" description="Helical" evidence="2">
    <location>
        <begin position="199"/>
        <end position="216"/>
    </location>
</feature>
<feature type="non-terminal residue" evidence="3">
    <location>
        <position position="1"/>
    </location>
</feature>
<dbReference type="AlphaFoldDB" id="A0A433QTG7"/>
<feature type="transmembrane region" description="Helical" evidence="2">
    <location>
        <begin position="255"/>
        <end position="276"/>
    </location>
</feature>
<evidence type="ECO:0000313" key="3">
    <source>
        <dbReference type="EMBL" id="RUS33084.1"/>
    </source>
</evidence>
<proteinExistence type="predicted"/>
<organism evidence="3 4">
    <name type="scientific">Jimgerdemannia flammicorona</name>
    <dbReference type="NCBI Taxonomy" id="994334"/>
    <lineage>
        <taxon>Eukaryota</taxon>
        <taxon>Fungi</taxon>
        <taxon>Fungi incertae sedis</taxon>
        <taxon>Mucoromycota</taxon>
        <taxon>Mucoromycotina</taxon>
        <taxon>Endogonomycetes</taxon>
        <taxon>Endogonales</taxon>
        <taxon>Endogonaceae</taxon>
        <taxon>Jimgerdemannia</taxon>
    </lineage>
</organism>
<comment type="caution">
    <text evidence="3">The sequence shown here is derived from an EMBL/GenBank/DDBJ whole genome shotgun (WGS) entry which is preliminary data.</text>
</comment>
<feature type="transmembrane region" description="Helical" evidence="2">
    <location>
        <begin position="176"/>
        <end position="193"/>
    </location>
</feature>
<protein>
    <recommendedName>
        <fullName evidence="5">TLC domain-containing protein</fullName>
    </recommendedName>
</protein>
<sequence>KRVLVGRNTTSASDPSPSPLLPSLSLSPSPSPLLPSLSLSPLLQTDAMDSVDTAFTSLLAPKDVPLTYLTAITQPLYPLTITCSTIVLITYFFLAIRHPIIQTDKQRSWLLTLFTSFFMSLGGLCVLYKFWYAGWEISAWTDEGPLWLGLTAFFQTFLVLDLAIGWVYYRKRIDPLSGWTHHIIYFFTLWWVISQRMSQLFILMCLLEAPTFALALGSINAKWRKDMVFAALYVPTRLVFHGFMLYILYNYHSNPASVYVLGMFYPMHVYWFYGFVKQQRRLAHRRLSPPLLITPPTLPLSPTDAEFPTTPTSPTAYTAADLHQRSWSRSALAPLLSPDESPRKKLVDATARRVISRMPERFRSERIDRWIDRMAGVGGMPVTAY</sequence>
<feature type="transmembrane region" description="Helical" evidence="2">
    <location>
        <begin position="76"/>
        <end position="96"/>
    </location>
</feature>
<gene>
    <name evidence="3" type="ORF">BC938DRAFT_473165</name>
</gene>
<reference evidence="3 4" key="1">
    <citation type="journal article" date="2018" name="New Phytol.">
        <title>Phylogenomics of Endogonaceae and evolution of mycorrhizas within Mucoromycota.</title>
        <authorList>
            <person name="Chang Y."/>
            <person name="Desiro A."/>
            <person name="Na H."/>
            <person name="Sandor L."/>
            <person name="Lipzen A."/>
            <person name="Clum A."/>
            <person name="Barry K."/>
            <person name="Grigoriev I.V."/>
            <person name="Martin F.M."/>
            <person name="Stajich J.E."/>
            <person name="Smith M.E."/>
            <person name="Bonito G."/>
            <person name="Spatafora J.W."/>
        </authorList>
    </citation>
    <scope>NUCLEOTIDE SEQUENCE [LARGE SCALE GENOMIC DNA]</scope>
    <source>
        <strain evidence="3 4">AD002</strain>
    </source>
</reference>
<feature type="transmembrane region" description="Helical" evidence="2">
    <location>
        <begin position="228"/>
        <end position="249"/>
    </location>
</feature>